<organism evidence="5 6">
    <name type="scientific">Halosimplex aquaticum</name>
    <dbReference type="NCBI Taxonomy" id="3026162"/>
    <lineage>
        <taxon>Archaea</taxon>
        <taxon>Methanobacteriati</taxon>
        <taxon>Methanobacteriota</taxon>
        <taxon>Stenosarchaea group</taxon>
        <taxon>Halobacteria</taxon>
        <taxon>Halobacteriales</taxon>
        <taxon>Haloarculaceae</taxon>
        <taxon>Halosimplex</taxon>
    </lineage>
</organism>
<dbReference type="GeneID" id="78820877"/>
<evidence type="ECO:0000256" key="2">
    <source>
        <dbReference type="SAM" id="Phobius"/>
    </source>
</evidence>
<dbReference type="CDD" id="cd03794">
    <property type="entry name" value="GT4_WbuB-like"/>
    <property type="match status" value="1"/>
</dbReference>
<dbReference type="SUPFAM" id="SSF53756">
    <property type="entry name" value="UDP-Glycosyltransferase/glycogen phosphorylase"/>
    <property type="match status" value="1"/>
</dbReference>
<dbReference type="Pfam" id="PF13579">
    <property type="entry name" value="Glyco_trans_4_4"/>
    <property type="match status" value="1"/>
</dbReference>
<dbReference type="Gene3D" id="3.40.50.2000">
    <property type="entry name" value="Glycogen Phosphorylase B"/>
    <property type="match status" value="2"/>
</dbReference>
<dbReference type="Proteomes" id="UP001596432">
    <property type="component" value="Unassembled WGS sequence"/>
</dbReference>
<reference evidence="5 6" key="1">
    <citation type="journal article" date="2019" name="Int. J. Syst. Evol. Microbiol.">
        <title>The Global Catalogue of Microorganisms (GCM) 10K type strain sequencing project: providing services to taxonomists for standard genome sequencing and annotation.</title>
        <authorList>
            <consortium name="The Broad Institute Genomics Platform"/>
            <consortium name="The Broad Institute Genome Sequencing Center for Infectious Disease"/>
            <person name="Wu L."/>
            <person name="Ma J."/>
        </authorList>
    </citation>
    <scope>NUCLEOTIDE SEQUENCE [LARGE SCALE GENOMIC DNA]</scope>
    <source>
        <strain evidence="5 6">XZYJT29</strain>
    </source>
</reference>
<keyword evidence="2" id="KW-0472">Membrane</keyword>
<feature type="domain" description="Glycosyltransferase subfamily 4-like N-terminal" evidence="4">
    <location>
        <begin position="26"/>
        <end position="206"/>
    </location>
</feature>
<name>A0ABD5Y0Y1_9EURY</name>
<keyword evidence="6" id="KW-1185">Reference proteome</keyword>
<dbReference type="AlphaFoldDB" id="A0ABD5Y0Y1"/>
<evidence type="ECO:0000259" key="3">
    <source>
        <dbReference type="Pfam" id="PF00534"/>
    </source>
</evidence>
<evidence type="ECO:0000313" key="6">
    <source>
        <dbReference type="Proteomes" id="UP001596432"/>
    </source>
</evidence>
<dbReference type="GO" id="GO:0016740">
    <property type="term" value="F:transferase activity"/>
    <property type="evidence" value="ECO:0007669"/>
    <property type="project" value="UniProtKB-KW"/>
</dbReference>
<dbReference type="PANTHER" id="PTHR46401:SF2">
    <property type="entry name" value="GLYCOSYLTRANSFERASE WBBK-RELATED"/>
    <property type="match status" value="1"/>
</dbReference>
<dbReference type="PANTHER" id="PTHR46401">
    <property type="entry name" value="GLYCOSYLTRANSFERASE WBBK-RELATED"/>
    <property type="match status" value="1"/>
</dbReference>
<evidence type="ECO:0000256" key="1">
    <source>
        <dbReference type="ARBA" id="ARBA00022679"/>
    </source>
</evidence>
<evidence type="ECO:0000313" key="5">
    <source>
        <dbReference type="EMBL" id="MFC7140581.1"/>
    </source>
</evidence>
<proteinExistence type="predicted"/>
<keyword evidence="2" id="KW-0812">Transmembrane</keyword>
<feature type="transmembrane region" description="Helical" evidence="2">
    <location>
        <begin position="85"/>
        <end position="102"/>
    </location>
</feature>
<dbReference type="InterPro" id="IPR001296">
    <property type="entry name" value="Glyco_trans_1"/>
</dbReference>
<evidence type="ECO:0000259" key="4">
    <source>
        <dbReference type="Pfam" id="PF13579"/>
    </source>
</evidence>
<keyword evidence="1" id="KW-0808">Transferase</keyword>
<dbReference type="EMBL" id="JBHTAS010000001">
    <property type="protein sequence ID" value="MFC7140581.1"/>
    <property type="molecule type" value="Genomic_DNA"/>
</dbReference>
<sequence>MSSQEKEYVLVTEYFHPETASTGQLMTDLAVGLQERGLDMTVYTGQPNYHSGDNEKQPPISTHEGVLVKRIRAPQVRQSSFVRRGFNWVVFTAWMFFALLLSQPRREREVVFVSNPPFLPVAMWLVCTLRGWDYTYIVYDLYPDFTVETGYFSEGGAVHTLWSTLNEYAFGGAKHVVALGPVMRERIAKSAGPDFDPSKIAIIHNWEDENFIEPRAKSNNWFSQEHDLVDTFTLLYSGNIGENHDLETVVEAAARLDETDDVTLLIIGEGDKKADIVSLAERHGLRGSRIKFLPYQPLDDLPYSLTAGDVSIVTVQEGMEGVCVSSKLYTALAAGQPILVISQEHDDEARIVDACDAGIQAAQGDSDAVVSAIRTWTADLSLVDDQGTNAREAFESYFTEDHSVDRYYALLDDSQSVEPDPITQESLIES</sequence>
<gene>
    <name evidence="5" type="ORF">ACFQMA_12185</name>
</gene>
<protein>
    <submittedName>
        <fullName evidence="5">Glycosyltransferase family 4 protein</fullName>
    </submittedName>
</protein>
<dbReference type="InterPro" id="IPR028098">
    <property type="entry name" value="Glyco_trans_4-like_N"/>
</dbReference>
<dbReference type="Pfam" id="PF00534">
    <property type="entry name" value="Glycos_transf_1"/>
    <property type="match status" value="1"/>
</dbReference>
<dbReference type="RefSeq" id="WP_274326135.1">
    <property type="nucleotide sequence ID" value="NZ_CP118158.1"/>
</dbReference>
<feature type="domain" description="Glycosyl transferase family 1" evidence="3">
    <location>
        <begin position="229"/>
        <end position="392"/>
    </location>
</feature>
<comment type="caution">
    <text evidence="5">The sequence shown here is derived from an EMBL/GenBank/DDBJ whole genome shotgun (WGS) entry which is preliminary data.</text>
</comment>
<keyword evidence="2" id="KW-1133">Transmembrane helix</keyword>
<accession>A0ABD5Y0Y1</accession>